<keyword evidence="7" id="KW-0833">Ubl conjugation pathway</keyword>
<evidence type="ECO:0000256" key="3">
    <source>
        <dbReference type="ARBA" id="ARBA00022679"/>
    </source>
</evidence>
<keyword evidence="4" id="KW-0479">Metal-binding</keyword>
<dbReference type="InterPro" id="IPR044066">
    <property type="entry name" value="TRIAD_supradom"/>
</dbReference>
<keyword evidence="5" id="KW-0677">Repeat</keyword>
<feature type="compositionally biased region" description="Polar residues" evidence="9">
    <location>
        <begin position="25"/>
        <end position="45"/>
    </location>
</feature>
<dbReference type="PANTHER" id="PTHR11685">
    <property type="entry name" value="RBR FAMILY RING FINGER AND IBR DOMAIN-CONTAINING"/>
    <property type="match status" value="1"/>
</dbReference>
<dbReference type="PROSITE" id="PS51873">
    <property type="entry name" value="TRIAD"/>
    <property type="match status" value="1"/>
</dbReference>
<dbReference type="GeneID" id="39600291"/>
<comment type="catalytic activity">
    <reaction evidence="1">
        <text>[E2 ubiquitin-conjugating enzyme]-S-ubiquitinyl-L-cysteine + [acceptor protein]-L-lysine = [E2 ubiquitin-conjugating enzyme]-L-cysteine + [acceptor protein]-N(6)-ubiquitinyl-L-lysine.</text>
        <dbReference type="EC" id="2.3.2.31"/>
    </reaction>
</comment>
<dbReference type="Proteomes" id="UP000283841">
    <property type="component" value="Unassembled WGS sequence"/>
</dbReference>
<keyword evidence="8" id="KW-0862">Zinc</keyword>
<evidence type="ECO:0000259" key="10">
    <source>
        <dbReference type="PROSITE" id="PS51873"/>
    </source>
</evidence>
<evidence type="ECO:0000256" key="4">
    <source>
        <dbReference type="ARBA" id="ARBA00022723"/>
    </source>
</evidence>
<name>A0A443HQV0_BYSSP</name>
<accession>A0A443HQV0</accession>
<protein>
    <recommendedName>
        <fullName evidence="2">RBR-type E3 ubiquitin transferase</fullName>
        <ecNumber evidence="2">2.3.2.31</ecNumber>
    </recommendedName>
</protein>
<evidence type="ECO:0000256" key="9">
    <source>
        <dbReference type="SAM" id="MobiDB-lite"/>
    </source>
</evidence>
<feature type="domain" description="RING-type" evidence="10">
    <location>
        <begin position="140"/>
        <end position="389"/>
    </location>
</feature>
<dbReference type="SUPFAM" id="SSF57850">
    <property type="entry name" value="RING/U-box"/>
    <property type="match status" value="1"/>
</dbReference>
<evidence type="ECO:0000256" key="8">
    <source>
        <dbReference type="ARBA" id="ARBA00022833"/>
    </source>
</evidence>
<dbReference type="GO" id="GO:0008270">
    <property type="term" value="F:zinc ion binding"/>
    <property type="evidence" value="ECO:0007669"/>
    <property type="project" value="UniProtKB-KW"/>
</dbReference>
<keyword evidence="6" id="KW-0863">Zinc-finger</keyword>
<organism evidence="11 12">
    <name type="scientific">Byssochlamys spectabilis</name>
    <name type="common">Paecilomyces variotii</name>
    <dbReference type="NCBI Taxonomy" id="264951"/>
    <lineage>
        <taxon>Eukaryota</taxon>
        <taxon>Fungi</taxon>
        <taxon>Dikarya</taxon>
        <taxon>Ascomycota</taxon>
        <taxon>Pezizomycotina</taxon>
        <taxon>Eurotiomycetes</taxon>
        <taxon>Eurotiomycetidae</taxon>
        <taxon>Eurotiales</taxon>
        <taxon>Thermoascaceae</taxon>
        <taxon>Paecilomyces</taxon>
    </lineage>
</organism>
<keyword evidence="3" id="KW-0808">Transferase</keyword>
<feature type="region of interest" description="Disordered" evidence="9">
    <location>
        <begin position="1"/>
        <end position="77"/>
    </location>
</feature>
<evidence type="ECO:0000256" key="6">
    <source>
        <dbReference type="ARBA" id="ARBA00022771"/>
    </source>
</evidence>
<dbReference type="EMBL" id="RCNU01000008">
    <property type="protein sequence ID" value="RWQ94171.1"/>
    <property type="molecule type" value="Genomic_DNA"/>
</dbReference>
<dbReference type="GO" id="GO:0016567">
    <property type="term" value="P:protein ubiquitination"/>
    <property type="evidence" value="ECO:0007669"/>
    <property type="project" value="InterPro"/>
</dbReference>
<dbReference type="RefSeq" id="XP_028483816.1">
    <property type="nucleotide sequence ID" value="XM_028631014.1"/>
</dbReference>
<dbReference type="VEuPathDB" id="FungiDB:C8Q69DRAFT_472972"/>
<comment type="caution">
    <text evidence="11">The sequence shown here is derived from an EMBL/GenBank/DDBJ whole genome shotgun (WGS) entry which is preliminary data.</text>
</comment>
<dbReference type="GO" id="GO:0061630">
    <property type="term" value="F:ubiquitin protein ligase activity"/>
    <property type="evidence" value="ECO:0007669"/>
    <property type="project" value="UniProtKB-EC"/>
</dbReference>
<dbReference type="Pfam" id="PF01485">
    <property type="entry name" value="IBR"/>
    <property type="match status" value="1"/>
</dbReference>
<dbReference type="AlphaFoldDB" id="A0A443HQV0"/>
<proteinExistence type="predicted"/>
<dbReference type="STRING" id="264951.A0A443HQV0"/>
<gene>
    <name evidence="11" type="ORF">C8Q69DRAFT_472972</name>
</gene>
<sequence length="526" mass="58270">MGCSSSHPAGEEPQPQMLQRDLPAQQASRLSISITTPHSACTATTPGPEPNHSLPTEQESEPIPARESQPAQTAPEAQMHHDIEVNNADSATTLPAPVSSTRDTTATMELSTEDMSANTTDMTQNASTGPAPGHNKHYPPEKICTYCSEMINLDKEDMLYPCVRCDSGCCKSCIRKMFLNACKSESDMPPRCCKPIPLAFARAVLSDVEVCLFKAKYEEWNTPNRIYCPVPTCSAFIPYRLFSVPVRNTDNSKENQAVDKYPNSTAMVGTSVKVEIDTPPPTPPGSYSPHSSQAAPSILCPKCETSICCSCKQLAHDGFPCPEVQDTDPLLERALRKWGYKRCPKCHAGVRRMWGCSHIRCRCGAQWCWECTGPIERCNQEGCIDQDRDGEEDDSRASDTDTGIGENFDAGSDWEDYGYDLGEEPNGEYIDPLTCQHSWEAATDDDTDPNLEYDCECCWKKVFPQPFPTYYRGVQPLMETGSLHEQQDSGDECWVGEDQAMQRCHNCGLIACSRCRDGMPMKEQQA</sequence>
<dbReference type="EC" id="2.3.2.31" evidence="2"/>
<keyword evidence="12" id="KW-1185">Reference proteome</keyword>
<feature type="region of interest" description="Disordered" evidence="9">
    <location>
        <begin position="386"/>
        <end position="413"/>
    </location>
</feature>
<dbReference type="Gene3D" id="1.20.120.1750">
    <property type="match status" value="1"/>
</dbReference>
<evidence type="ECO:0000256" key="7">
    <source>
        <dbReference type="ARBA" id="ARBA00022786"/>
    </source>
</evidence>
<dbReference type="CDD" id="cd22584">
    <property type="entry name" value="Rcat_RBR_unk"/>
    <property type="match status" value="1"/>
</dbReference>
<reference evidence="11 12" key="1">
    <citation type="journal article" date="2018" name="Front. Microbiol.">
        <title>Genomic and genetic insights into a cosmopolitan fungus, Paecilomyces variotii (Eurotiales).</title>
        <authorList>
            <person name="Urquhart A.S."/>
            <person name="Mondo S.J."/>
            <person name="Makela M.R."/>
            <person name="Hane J.K."/>
            <person name="Wiebenga A."/>
            <person name="He G."/>
            <person name="Mihaltcheva S."/>
            <person name="Pangilinan J."/>
            <person name="Lipzen A."/>
            <person name="Barry K."/>
            <person name="de Vries R.P."/>
            <person name="Grigoriev I.V."/>
            <person name="Idnurm A."/>
        </authorList>
    </citation>
    <scope>NUCLEOTIDE SEQUENCE [LARGE SCALE GENOMIC DNA]</scope>
    <source>
        <strain evidence="11 12">CBS 101075</strain>
    </source>
</reference>
<evidence type="ECO:0000313" key="12">
    <source>
        <dbReference type="Proteomes" id="UP000283841"/>
    </source>
</evidence>
<dbReference type="CDD" id="cd20335">
    <property type="entry name" value="BRcat_RBR"/>
    <property type="match status" value="1"/>
</dbReference>
<evidence type="ECO:0000313" key="11">
    <source>
        <dbReference type="EMBL" id="RWQ94171.1"/>
    </source>
</evidence>
<dbReference type="InterPro" id="IPR031127">
    <property type="entry name" value="E3_UB_ligase_RBR"/>
</dbReference>
<evidence type="ECO:0000256" key="5">
    <source>
        <dbReference type="ARBA" id="ARBA00022737"/>
    </source>
</evidence>
<evidence type="ECO:0000256" key="2">
    <source>
        <dbReference type="ARBA" id="ARBA00012251"/>
    </source>
</evidence>
<dbReference type="InterPro" id="IPR002867">
    <property type="entry name" value="IBR_dom"/>
</dbReference>
<evidence type="ECO:0000256" key="1">
    <source>
        <dbReference type="ARBA" id="ARBA00001798"/>
    </source>
</evidence>